<sequence length="282" mass="29910">MANEHELLLQANGVTLCAETFGEPGDPAVLLVHGAAASMLWWEDELCERIASGGRRVIRFDNRDTGRSVSYPPGRPAYALRDLADDAVGVLDALGIRRAHLVGRSMAGAIVALAAWSHPDRVVSLTLVSTTPGDPELPGMEESFLSYVGGPGPDPSDPAAVVDFVVGLIGAYAGGTFDEQATRVLVEHDVARTANVASCLTNHFLLDPSVPEGFTLRDLTLPALVVHGDRDPVFPLPHAEALRAALPSAELLVLADTGHELPRRTWDTFVPALLAHTATPEA</sequence>
<evidence type="ECO:0000259" key="2">
    <source>
        <dbReference type="Pfam" id="PF08386"/>
    </source>
</evidence>
<dbReference type="AlphaFoldDB" id="A0A917UFA7"/>
<dbReference type="InterPro" id="IPR013595">
    <property type="entry name" value="Pept_S33_TAP-like_C"/>
</dbReference>
<dbReference type="RefSeq" id="WP_190257960.1">
    <property type="nucleotide sequence ID" value="NZ_BMPI01000120.1"/>
</dbReference>
<dbReference type="Proteomes" id="UP000642070">
    <property type="component" value="Unassembled WGS sequence"/>
</dbReference>
<evidence type="ECO:0008006" key="5">
    <source>
        <dbReference type="Google" id="ProtNLM"/>
    </source>
</evidence>
<feature type="domain" description="AB hydrolase-1" evidence="1">
    <location>
        <begin position="27"/>
        <end position="132"/>
    </location>
</feature>
<organism evidence="3 4">
    <name type="scientific">Dactylosporangium sucinum</name>
    <dbReference type="NCBI Taxonomy" id="1424081"/>
    <lineage>
        <taxon>Bacteria</taxon>
        <taxon>Bacillati</taxon>
        <taxon>Actinomycetota</taxon>
        <taxon>Actinomycetes</taxon>
        <taxon>Micromonosporales</taxon>
        <taxon>Micromonosporaceae</taxon>
        <taxon>Dactylosporangium</taxon>
    </lineage>
</organism>
<evidence type="ECO:0000313" key="4">
    <source>
        <dbReference type="Proteomes" id="UP000642070"/>
    </source>
</evidence>
<evidence type="ECO:0000259" key="1">
    <source>
        <dbReference type="Pfam" id="PF00561"/>
    </source>
</evidence>
<reference evidence="3" key="2">
    <citation type="submission" date="2020-09" db="EMBL/GenBank/DDBJ databases">
        <authorList>
            <person name="Sun Q."/>
            <person name="Ohkuma M."/>
        </authorList>
    </citation>
    <scope>NUCLEOTIDE SEQUENCE</scope>
    <source>
        <strain evidence="3">JCM 19831</strain>
    </source>
</reference>
<feature type="domain" description="Peptidase S33 tripeptidyl aminopeptidase-like C-terminal" evidence="2">
    <location>
        <begin position="220"/>
        <end position="261"/>
    </location>
</feature>
<dbReference type="PANTHER" id="PTHR43433">
    <property type="entry name" value="HYDROLASE, ALPHA/BETA FOLD FAMILY PROTEIN"/>
    <property type="match status" value="1"/>
</dbReference>
<reference evidence="3" key="1">
    <citation type="journal article" date="2014" name="Int. J. Syst. Evol. Microbiol.">
        <title>Complete genome sequence of Corynebacterium casei LMG S-19264T (=DSM 44701T), isolated from a smear-ripened cheese.</title>
        <authorList>
            <consortium name="US DOE Joint Genome Institute (JGI-PGF)"/>
            <person name="Walter F."/>
            <person name="Albersmeier A."/>
            <person name="Kalinowski J."/>
            <person name="Ruckert C."/>
        </authorList>
    </citation>
    <scope>NUCLEOTIDE SEQUENCE</scope>
    <source>
        <strain evidence="3">JCM 19831</strain>
    </source>
</reference>
<gene>
    <name evidence="3" type="ORF">GCM10007977_108370</name>
</gene>
<name>A0A917UFA7_9ACTN</name>
<dbReference type="GO" id="GO:0046503">
    <property type="term" value="P:glycerolipid catabolic process"/>
    <property type="evidence" value="ECO:0007669"/>
    <property type="project" value="TreeGrafter"/>
</dbReference>
<dbReference type="InterPro" id="IPR000073">
    <property type="entry name" value="AB_hydrolase_1"/>
</dbReference>
<proteinExistence type="predicted"/>
<dbReference type="EMBL" id="BMPI01000120">
    <property type="protein sequence ID" value="GGM88700.1"/>
    <property type="molecule type" value="Genomic_DNA"/>
</dbReference>
<comment type="caution">
    <text evidence="3">The sequence shown here is derived from an EMBL/GenBank/DDBJ whole genome shotgun (WGS) entry which is preliminary data.</text>
</comment>
<evidence type="ECO:0000313" key="3">
    <source>
        <dbReference type="EMBL" id="GGM88700.1"/>
    </source>
</evidence>
<dbReference type="PRINTS" id="PR00111">
    <property type="entry name" value="ABHYDROLASE"/>
</dbReference>
<dbReference type="InterPro" id="IPR050471">
    <property type="entry name" value="AB_hydrolase"/>
</dbReference>
<dbReference type="Pfam" id="PF08386">
    <property type="entry name" value="Abhydrolase_4"/>
    <property type="match status" value="1"/>
</dbReference>
<dbReference type="SUPFAM" id="SSF53474">
    <property type="entry name" value="alpha/beta-Hydrolases"/>
    <property type="match status" value="1"/>
</dbReference>
<dbReference type="Pfam" id="PF00561">
    <property type="entry name" value="Abhydrolase_1"/>
    <property type="match status" value="1"/>
</dbReference>
<accession>A0A917UFA7</accession>
<dbReference type="GO" id="GO:0004806">
    <property type="term" value="F:triacylglycerol lipase activity"/>
    <property type="evidence" value="ECO:0007669"/>
    <property type="project" value="TreeGrafter"/>
</dbReference>
<dbReference type="Gene3D" id="3.40.50.1820">
    <property type="entry name" value="alpha/beta hydrolase"/>
    <property type="match status" value="1"/>
</dbReference>
<dbReference type="PANTHER" id="PTHR43433:SF5">
    <property type="entry name" value="AB HYDROLASE-1 DOMAIN-CONTAINING PROTEIN"/>
    <property type="match status" value="1"/>
</dbReference>
<dbReference type="InterPro" id="IPR029058">
    <property type="entry name" value="AB_hydrolase_fold"/>
</dbReference>
<protein>
    <recommendedName>
        <fullName evidence="5">Alpha/beta hydrolase</fullName>
    </recommendedName>
</protein>
<keyword evidence="4" id="KW-1185">Reference proteome</keyword>